<organism evidence="7 8">
    <name type="scientific">Parthenolecanium corni</name>
    <dbReference type="NCBI Taxonomy" id="536013"/>
    <lineage>
        <taxon>Eukaryota</taxon>
        <taxon>Metazoa</taxon>
        <taxon>Ecdysozoa</taxon>
        <taxon>Arthropoda</taxon>
        <taxon>Hexapoda</taxon>
        <taxon>Insecta</taxon>
        <taxon>Pterygota</taxon>
        <taxon>Neoptera</taxon>
        <taxon>Paraneoptera</taxon>
        <taxon>Hemiptera</taxon>
        <taxon>Sternorrhyncha</taxon>
        <taxon>Coccoidea</taxon>
        <taxon>Coccidae</taxon>
        <taxon>Parthenolecanium</taxon>
    </lineage>
</organism>
<dbReference type="AlphaFoldDB" id="A0AAN9Y5R6"/>
<dbReference type="EMBL" id="JBBCAQ010000022">
    <property type="protein sequence ID" value="KAK7591240.1"/>
    <property type="molecule type" value="Genomic_DNA"/>
</dbReference>
<evidence type="ECO:0000313" key="7">
    <source>
        <dbReference type="EMBL" id="KAK7591240.1"/>
    </source>
</evidence>
<dbReference type="InterPro" id="IPR005829">
    <property type="entry name" value="Sugar_transporter_CS"/>
</dbReference>
<evidence type="ECO:0000313" key="8">
    <source>
        <dbReference type="Proteomes" id="UP001367676"/>
    </source>
</evidence>
<reference evidence="7 8" key="1">
    <citation type="submission" date="2024-03" db="EMBL/GenBank/DDBJ databases">
        <title>Adaptation during the transition from Ophiocordyceps entomopathogen to insect associate is accompanied by gene loss and intensified selection.</title>
        <authorList>
            <person name="Ward C.M."/>
            <person name="Onetto C.A."/>
            <person name="Borneman A.R."/>
        </authorList>
    </citation>
    <scope>NUCLEOTIDE SEQUENCE [LARGE SCALE GENOMIC DNA]</scope>
    <source>
        <strain evidence="7">AWRI1</strain>
        <tissue evidence="7">Single Adult Female</tissue>
    </source>
</reference>
<dbReference type="PROSITE" id="PS50850">
    <property type="entry name" value="MFS"/>
    <property type="match status" value="1"/>
</dbReference>
<name>A0AAN9Y5R6_9HEMI</name>
<dbReference type="Gene3D" id="1.20.1250.20">
    <property type="entry name" value="MFS general substrate transporter like domains"/>
    <property type="match status" value="2"/>
</dbReference>
<feature type="transmembrane region" description="Helical" evidence="5">
    <location>
        <begin position="374"/>
        <end position="398"/>
    </location>
</feature>
<feature type="transmembrane region" description="Helical" evidence="5">
    <location>
        <begin position="442"/>
        <end position="463"/>
    </location>
</feature>
<keyword evidence="2 5" id="KW-0812">Transmembrane</keyword>
<proteinExistence type="predicted"/>
<feature type="transmembrane region" description="Helical" evidence="5">
    <location>
        <begin position="122"/>
        <end position="141"/>
    </location>
</feature>
<dbReference type="Pfam" id="PF00083">
    <property type="entry name" value="Sugar_tr"/>
    <property type="match status" value="2"/>
</dbReference>
<dbReference type="InterPro" id="IPR036259">
    <property type="entry name" value="MFS_trans_sf"/>
</dbReference>
<keyword evidence="8" id="KW-1185">Reference proteome</keyword>
<dbReference type="SUPFAM" id="SSF103473">
    <property type="entry name" value="MFS general substrate transporter"/>
    <property type="match status" value="2"/>
</dbReference>
<evidence type="ECO:0000256" key="1">
    <source>
        <dbReference type="ARBA" id="ARBA00004141"/>
    </source>
</evidence>
<comment type="subcellular location">
    <subcellularLocation>
        <location evidence="1">Membrane</location>
        <topology evidence="1">Multi-pass membrane protein</topology>
    </subcellularLocation>
</comment>
<feature type="transmembrane region" description="Helical" evidence="5">
    <location>
        <begin position="33"/>
        <end position="49"/>
    </location>
</feature>
<evidence type="ECO:0000256" key="4">
    <source>
        <dbReference type="ARBA" id="ARBA00023136"/>
    </source>
</evidence>
<dbReference type="Proteomes" id="UP001367676">
    <property type="component" value="Unassembled WGS sequence"/>
</dbReference>
<comment type="caution">
    <text evidence="7">The sequence shown here is derived from an EMBL/GenBank/DDBJ whole genome shotgun (WGS) entry which is preliminary data.</text>
</comment>
<feature type="transmembrane region" description="Helical" evidence="5">
    <location>
        <begin position="349"/>
        <end position="368"/>
    </location>
</feature>
<evidence type="ECO:0000259" key="6">
    <source>
        <dbReference type="PROSITE" id="PS50850"/>
    </source>
</evidence>
<dbReference type="GO" id="GO:0022857">
    <property type="term" value="F:transmembrane transporter activity"/>
    <property type="evidence" value="ECO:0007669"/>
    <property type="project" value="InterPro"/>
</dbReference>
<dbReference type="PANTHER" id="PTHR48021">
    <property type="match status" value="1"/>
</dbReference>
<feature type="transmembrane region" description="Helical" evidence="5">
    <location>
        <begin position="95"/>
        <end position="116"/>
    </location>
</feature>
<dbReference type="PROSITE" id="PS00216">
    <property type="entry name" value="SUGAR_TRANSPORT_1"/>
    <property type="match status" value="1"/>
</dbReference>
<gene>
    <name evidence="7" type="ORF">V9T40_002853</name>
</gene>
<dbReference type="GO" id="GO:0016020">
    <property type="term" value="C:membrane"/>
    <property type="evidence" value="ECO:0007669"/>
    <property type="project" value="UniProtKB-SubCell"/>
</dbReference>
<dbReference type="InterPro" id="IPR050549">
    <property type="entry name" value="MFS_Trehalose_Transporter"/>
</dbReference>
<dbReference type="PANTHER" id="PTHR48021:SF1">
    <property type="entry name" value="GH07001P-RELATED"/>
    <property type="match status" value="1"/>
</dbReference>
<feature type="domain" description="Major facilitator superfamily (MFS) profile" evidence="6">
    <location>
        <begin position="1"/>
        <end position="467"/>
    </location>
</feature>
<keyword evidence="4 5" id="KW-0472">Membrane</keyword>
<dbReference type="InterPro" id="IPR020846">
    <property type="entry name" value="MFS_dom"/>
</dbReference>
<evidence type="ECO:0000256" key="5">
    <source>
        <dbReference type="SAM" id="Phobius"/>
    </source>
</evidence>
<keyword evidence="3 5" id="KW-1133">Transmembrane helix</keyword>
<dbReference type="InterPro" id="IPR005828">
    <property type="entry name" value="MFS_sugar_transport-like"/>
</dbReference>
<protein>
    <recommendedName>
        <fullName evidence="6">Major facilitator superfamily (MFS) profile domain-containing protein</fullName>
    </recommendedName>
</protein>
<feature type="transmembrane region" description="Helical" evidence="5">
    <location>
        <begin position="208"/>
        <end position="231"/>
    </location>
</feature>
<evidence type="ECO:0000256" key="3">
    <source>
        <dbReference type="ARBA" id="ARBA00022989"/>
    </source>
</evidence>
<evidence type="ECO:0000256" key="2">
    <source>
        <dbReference type="ARBA" id="ARBA00022692"/>
    </source>
</evidence>
<accession>A0AAN9Y5R6</accession>
<feature type="transmembrane region" description="Helical" evidence="5">
    <location>
        <begin position="6"/>
        <end position="26"/>
    </location>
</feature>
<feature type="transmembrane region" description="Helical" evidence="5">
    <location>
        <begin position="320"/>
        <end position="342"/>
    </location>
</feature>
<sequence length="479" mass="52741">MSSIFFSGSVLQFSAPFGALMIGAIIDRYGRRSALLFSILPSLVGWFILYLNFNIWFSLGGQMLNGLMNGAVGYPSQVYAGECIMVNDVSLRNSFLSWIALSNAFGMFLVYVLGYFMTHQSIAMVAFVLSAISFMLTFFCIPESPSWLHFKGRTGDAEWSEKKLGLCNPLLENMHPQHSTTYCEDLELSPFHKQSLKKIKRKDVWKPLLLGTVLSVFISLTGGMSVLTYMIDVIGDVPLKMSESRNYAFTIDSLLAPHLTKIEPNSSTGKITTINHTMGFTSKITDPETASWVSNFTGEIIGLSSLNQTNIHQLNVPSTYGLSIISGAIIMTANVLMSLLLPYFGVKKILIYPLVGMAIGMLIEGLTADFKSDPLIFAIHIGAIWLVTFTFSFSLLIIPDSMLGDLFPVDAKGYASIPFLLEGLVTALMCKAFPHLNKSSGGIIFIFYSVMCLISAAFVSFFIPEIVGKTLKQINEGFL</sequence>